<name>A0A097STB9_9BACT</name>
<evidence type="ECO:0000313" key="3">
    <source>
        <dbReference type="Proteomes" id="UP000030066"/>
    </source>
</evidence>
<dbReference type="SUPFAM" id="SSF89623">
    <property type="entry name" value="Ribose/Galactose isomerase RpiB/AlsB"/>
    <property type="match status" value="1"/>
</dbReference>
<evidence type="ECO:0000256" key="1">
    <source>
        <dbReference type="ARBA" id="ARBA00008754"/>
    </source>
</evidence>
<dbReference type="Pfam" id="PF02502">
    <property type="entry name" value="LacAB_rpiB"/>
    <property type="match status" value="1"/>
</dbReference>
<dbReference type="Proteomes" id="UP000030066">
    <property type="component" value="Chromosome"/>
</dbReference>
<evidence type="ECO:0000313" key="2">
    <source>
        <dbReference type="EMBL" id="AIV03841.1"/>
    </source>
</evidence>
<reference evidence="2 3" key="1">
    <citation type="journal article" date="2014" name="PLoS ONE">
        <title>An emerging Mycoplasma associated with trichomoniasis, vaginal infection and disease.</title>
        <authorList>
            <consortium name="Vaginal Microbiome Consortium"/>
            <person name="Fettweis J.M."/>
            <person name="Serrano M.G."/>
            <person name="Huang B."/>
            <person name="Brooks J.P."/>
            <person name="Glascock A.L."/>
            <person name="Sheth N.U."/>
            <person name="Strauss J.F.III."/>
            <person name="Jefferson K.K."/>
            <person name="Buck G.A."/>
        </authorList>
    </citation>
    <scope>NUCLEOTIDE SEQUENCE [LARGE SCALE GENOMIC DNA]</scope>
    <source>
        <strain evidence="2 3">VCU_M1</strain>
    </source>
</reference>
<dbReference type="GO" id="GO:0016861">
    <property type="term" value="F:intramolecular oxidoreductase activity, interconverting aldoses and ketoses"/>
    <property type="evidence" value="ECO:0007669"/>
    <property type="project" value="UniProtKB-ARBA"/>
</dbReference>
<dbReference type="KEGG" id="mgj:MGM1_4760"/>
<organism evidence="2 3">
    <name type="scientific">Candidatus Malacoplasma girerdii</name>
    <dbReference type="NCBI Taxonomy" id="1318617"/>
    <lineage>
        <taxon>Bacteria</taxon>
        <taxon>Bacillati</taxon>
        <taxon>Mycoplasmatota</taxon>
        <taxon>Mycoplasmoidales</taxon>
        <taxon>Mycoplasmoidaceae</taxon>
        <taxon>Malacoplasma</taxon>
    </lineage>
</organism>
<dbReference type="STRING" id="1318617.MGM1_4760"/>
<dbReference type="HOGENOM" id="CLU_091396_4_2_14"/>
<accession>A0A097STB9</accession>
<gene>
    <name evidence="2" type="primary">lacA</name>
    <name evidence="2" type="ORF">MGM1_4760</name>
</gene>
<dbReference type="EMBL" id="CP007711">
    <property type="protein sequence ID" value="AIV03841.1"/>
    <property type="molecule type" value="Genomic_DNA"/>
</dbReference>
<sequence>MLKIGIITDKNNLKIAKSLVSWSKKNLKKAQFSIVNKSNTASSILANADHAIQLVQTKKIDRLICVDDWGIAAFMYIAKFENFVVAEINDEHSAHMTTEHNNSNVLSFGSKLTTLDQMQNIITYFANATYEGARHKVRIDMMNELVGGCK</sequence>
<protein>
    <submittedName>
        <fullName evidence="2">Galactose-6-phosphate isomerase subunit LacA</fullName>
    </submittedName>
</protein>
<dbReference type="eggNOG" id="COG0698">
    <property type="taxonomic scope" value="Bacteria"/>
</dbReference>
<keyword evidence="3" id="KW-1185">Reference proteome</keyword>
<dbReference type="AlphaFoldDB" id="A0A097STB9"/>
<dbReference type="InterPro" id="IPR003500">
    <property type="entry name" value="RpiB_LacA_LacB"/>
</dbReference>
<dbReference type="GO" id="GO:0005975">
    <property type="term" value="P:carbohydrate metabolic process"/>
    <property type="evidence" value="ECO:0007669"/>
    <property type="project" value="InterPro"/>
</dbReference>
<comment type="similarity">
    <text evidence="1">Belongs to the LacAB/RpiB family.</text>
</comment>
<proteinExistence type="inferred from homology"/>
<dbReference type="Gene3D" id="3.40.1400.10">
    <property type="entry name" value="Sugar-phosphate isomerase, RpiB/LacA/LacB"/>
    <property type="match status" value="1"/>
</dbReference>
<dbReference type="InterPro" id="IPR036569">
    <property type="entry name" value="RpiB_LacA_LacB_sf"/>
</dbReference>
<keyword evidence="2" id="KW-0413">Isomerase</keyword>